<dbReference type="PATRIC" id="fig|1619138.3.peg.524"/>
<name>A0A0G0YMP3_UNCKA</name>
<dbReference type="AlphaFoldDB" id="A0A0G0YMP3"/>
<comment type="caution">
    <text evidence="1">The sequence shown here is derived from an EMBL/GenBank/DDBJ whole genome shotgun (WGS) entry which is preliminary data.</text>
</comment>
<evidence type="ECO:0000313" key="2">
    <source>
        <dbReference type="Proteomes" id="UP000033847"/>
    </source>
</evidence>
<sequence length="904" mass="96708">MRLSRYSFHTSLFLIVTFFVLPFYLGLFRVHAACTCESYEYSCQYGTMCCTGGGCPSYRCNSSEYNVAVVCDGSWTCCQDFPDPCNRSVCTPTVIYETLGTCRSCDTGDDGGGTTTTYGKFLGRIFTDLDSSGWQNGAGELWSNTATTCSGLKHDSFNISYNSANIGATWACNTDGAFYTTGNVAIGTNKSVTLVGLPPNYNDCSNVTWTYSTTGTTANSKSGSGCTASGLTVVKDTNNHLWWQLRPSNHAPTLSIVPPSVSFSGYARHPLKVVAADADLGGSLKISTSLSPPNNGNLPAIPAIEFVAYGSTGDGIWPIANIYGWNKNTGNRELIKTYIVNTTTPTSYWFDLPYPAYTYYTFFDLEFPNDYYGGPGKDVNLYVDSLTYHYDNMFYSDPYKIQAEDANLVQYDRGDSDDGYDLISPSTLTAVSPGATYSVMAWSGALRFPVIWQSPTTALSGSITFTVTDNAGASLSKSVPTTPVTGTVTGKVWITADPSVCTASHTPLLTASGVVVTTRAGDTYLSAPLSSGQYSIGNLFGSISSLCLSGTPATPAYRIACRNNEPVSATTGLCDYISPSLPGTGTTTIDIGIRPITAKGWVAAMGSDVYAKDILVSLPPFYGCPGWNYWGVCPTFTDTTKVVDHYVLGYNPWVATPASSSIFTEDDVSLLGPSLDELSESGVSATKLGSKFRAKNKQYFNSLHSLIDTLKNTSTYNVVSSLNNVTLAKNSITIWDKGVSNIPATTSYTVTEGLAFLVIPRDGPISKAINILDKISTTGAGRLVILADRDVNIGISAPGFSTNNLKITSATIQASIITTGNVTVNNYLSASSSAGTVIIEGPLIIGGTDGMTINRSLGTDNEFRPAVFVRYNPLYITKLNELAMKNTVPALNPLFTFDFTSDLE</sequence>
<dbReference type="EMBL" id="LCCU01000010">
    <property type="protein sequence ID" value="KKS37940.1"/>
    <property type="molecule type" value="Genomic_DNA"/>
</dbReference>
<organism evidence="1 2">
    <name type="scientific">candidate division WWE3 bacterium GW2011_GWF1_42_14</name>
    <dbReference type="NCBI Taxonomy" id="1619138"/>
    <lineage>
        <taxon>Bacteria</taxon>
        <taxon>Katanobacteria</taxon>
    </lineage>
</organism>
<reference evidence="1 2" key="1">
    <citation type="journal article" date="2015" name="Nature">
        <title>rRNA introns, odd ribosomes, and small enigmatic genomes across a large radiation of phyla.</title>
        <authorList>
            <person name="Brown C.T."/>
            <person name="Hug L.A."/>
            <person name="Thomas B.C."/>
            <person name="Sharon I."/>
            <person name="Castelle C.J."/>
            <person name="Singh A."/>
            <person name="Wilkins M.J."/>
            <person name="Williams K.H."/>
            <person name="Banfield J.F."/>
        </authorList>
    </citation>
    <scope>NUCLEOTIDE SEQUENCE [LARGE SCALE GENOMIC DNA]</scope>
</reference>
<accession>A0A0G0YMP3</accession>
<gene>
    <name evidence="1" type="ORF">UV00_C0010G0012</name>
</gene>
<dbReference type="Proteomes" id="UP000033847">
    <property type="component" value="Unassembled WGS sequence"/>
</dbReference>
<protein>
    <submittedName>
        <fullName evidence="1">Uncharacterized protein</fullName>
    </submittedName>
</protein>
<evidence type="ECO:0000313" key="1">
    <source>
        <dbReference type="EMBL" id="KKS37940.1"/>
    </source>
</evidence>
<proteinExistence type="predicted"/>